<gene>
    <name evidence="7" type="ORF">EV645_1042</name>
</gene>
<evidence type="ECO:0000259" key="5">
    <source>
        <dbReference type="Pfam" id="PF00891"/>
    </source>
</evidence>
<dbReference type="Pfam" id="PF00891">
    <property type="entry name" value="Methyltransf_2"/>
    <property type="match status" value="1"/>
</dbReference>
<dbReference type="Gene3D" id="1.10.287.1350">
    <property type="match status" value="1"/>
</dbReference>
<accession>A0A4Q7X700</accession>
<dbReference type="GO" id="GO:0008171">
    <property type="term" value="F:O-methyltransferase activity"/>
    <property type="evidence" value="ECO:0007669"/>
    <property type="project" value="InterPro"/>
</dbReference>
<dbReference type="InterPro" id="IPR001077">
    <property type="entry name" value="COMT_C"/>
</dbReference>
<dbReference type="Proteomes" id="UP000292027">
    <property type="component" value="Unassembled WGS sequence"/>
</dbReference>
<dbReference type="AlphaFoldDB" id="A0A4Q7X700"/>
<keyword evidence="8" id="KW-1185">Reference proteome</keyword>
<dbReference type="InterPro" id="IPR036388">
    <property type="entry name" value="WH-like_DNA-bd_sf"/>
</dbReference>
<evidence type="ECO:0000256" key="3">
    <source>
        <dbReference type="ARBA" id="ARBA00022691"/>
    </source>
</evidence>
<feature type="domain" description="O-methyltransferase C-terminal" evidence="5">
    <location>
        <begin position="106"/>
        <end position="311"/>
    </location>
</feature>
<dbReference type="InterPro" id="IPR012967">
    <property type="entry name" value="COMT_dimerisation"/>
</dbReference>
<reference evidence="7 8" key="1">
    <citation type="journal article" date="2015" name="Stand. Genomic Sci.">
        <title>Genomic Encyclopedia of Bacterial and Archaeal Type Strains, Phase III: the genomes of soil and plant-associated and newly described type strains.</title>
        <authorList>
            <person name="Whitman W.B."/>
            <person name="Woyke T."/>
            <person name="Klenk H.P."/>
            <person name="Zhou Y."/>
            <person name="Lilburn T.G."/>
            <person name="Beck B.J."/>
            <person name="De Vos P."/>
            <person name="Vandamme P."/>
            <person name="Eisen J.A."/>
            <person name="Garrity G."/>
            <person name="Hugenholtz P."/>
            <person name="Kyrpides N.C."/>
        </authorList>
    </citation>
    <scope>NUCLEOTIDE SEQUENCE [LARGE SCALE GENOMIC DNA]</scope>
    <source>
        <strain evidence="7 8">VKM Ac-2540</strain>
    </source>
</reference>
<dbReference type="OrthoDB" id="4145676at2"/>
<dbReference type="PROSITE" id="PS51683">
    <property type="entry name" value="SAM_OMT_II"/>
    <property type="match status" value="1"/>
</dbReference>
<evidence type="ECO:0000256" key="1">
    <source>
        <dbReference type="ARBA" id="ARBA00022603"/>
    </source>
</evidence>
<dbReference type="Gene3D" id="1.10.10.10">
    <property type="entry name" value="Winged helix-like DNA-binding domain superfamily/Winged helix DNA-binding domain"/>
    <property type="match status" value="1"/>
</dbReference>
<evidence type="ECO:0000313" key="7">
    <source>
        <dbReference type="EMBL" id="RZU18842.1"/>
    </source>
</evidence>
<evidence type="ECO:0000259" key="6">
    <source>
        <dbReference type="Pfam" id="PF08100"/>
    </source>
</evidence>
<comment type="caution">
    <text evidence="7">The sequence shown here is derived from an EMBL/GenBank/DDBJ whole genome shotgun (WGS) entry which is preliminary data.</text>
</comment>
<proteinExistence type="predicted"/>
<dbReference type="CDD" id="cd02440">
    <property type="entry name" value="AdoMet_MTases"/>
    <property type="match status" value="1"/>
</dbReference>
<keyword evidence="1" id="KW-0489">Methyltransferase</keyword>
<keyword evidence="3" id="KW-0949">S-adenosyl-L-methionine</keyword>
<protein>
    <submittedName>
        <fullName evidence="7">Hydroxyneurosporene-O-methyltransferase</fullName>
    </submittedName>
</protein>
<dbReference type="EMBL" id="SHKR01000011">
    <property type="protein sequence ID" value="RZU18842.1"/>
    <property type="molecule type" value="Genomic_DNA"/>
</dbReference>
<organism evidence="7 8">
    <name type="scientific">Kribbella rubisoli</name>
    <dbReference type="NCBI Taxonomy" id="3075929"/>
    <lineage>
        <taxon>Bacteria</taxon>
        <taxon>Bacillati</taxon>
        <taxon>Actinomycetota</taxon>
        <taxon>Actinomycetes</taxon>
        <taxon>Propionibacteriales</taxon>
        <taxon>Kribbellaceae</taxon>
        <taxon>Kribbella</taxon>
    </lineage>
</organism>
<evidence type="ECO:0000256" key="2">
    <source>
        <dbReference type="ARBA" id="ARBA00022679"/>
    </source>
</evidence>
<dbReference type="InterPro" id="IPR036390">
    <property type="entry name" value="WH_DNA-bd_sf"/>
</dbReference>
<dbReference type="PANTHER" id="PTHR43712:SF2">
    <property type="entry name" value="O-METHYLTRANSFERASE CICE"/>
    <property type="match status" value="1"/>
</dbReference>
<evidence type="ECO:0000313" key="8">
    <source>
        <dbReference type="Proteomes" id="UP000292027"/>
    </source>
</evidence>
<dbReference type="GO" id="GO:0046983">
    <property type="term" value="F:protein dimerization activity"/>
    <property type="evidence" value="ECO:0007669"/>
    <property type="project" value="InterPro"/>
</dbReference>
<dbReference type="Pfam" id="PF08100">
    <property type="entry name" value="Dimerisation"/>
    <property type="match status" value="1"/>
</dbReference>
<dbReference type="PIRSF" id="PIRSF005739">
    <property type="entry name" value="O-mtase"/>
    <property type="match status" value="1"/>
</dbReference>
<feature type="active site" description="Proton acceptor" evidence="4">
    <location>
        <position position="241"/>
    </location>
</feature>
<evidence type="ECO:0000256" key="4">
    <source>
        <dbReference type="PIRSR" id="PIRSR005739-1"/>
    </source>
</evidence>
<dbReference type="RefSeq" id="WP_130440243.1">
    <property type="nucleotide sequence ID" value="NZ_SHKR01000011.1"/>
</dbReference>
<dbReference type="SUPFAM" id="SSF53335">
    <property type="entry name" value="S-adenosyl-L-methionine-dependent methyltransferases"/>
    <property type="match status" value="1"/>
</dbReference>
<dbReference type="SUPFAM" id="SSF46785">
    <property type="entry name" value="Winged helix' DNA-binding domain"/>
    <property type="match status" value="1"/>
</dbReference>
<dbReference type="GO" id="GO:0032259">
    <property type="term" value="P:methylation"/>
    <property type="evidence" value="ECO:0007669"/>
    <property type="project" value="UniProtKB-KW"/>
</dbReference>
<dbReference type="InterPro" id="IPR016461">
    <property type="entry name" value="COMT-like"/>
</dbReference>
<sequence length="334" mass="35675">MDASRELQRLASGYQVTQAIHVAARLGLSDLLATSPKSLSELASATGTDEEALARLMHALTALGLYRVDGDAYANTELGEGLRVDVPRSVAGWARFIGTGSHWEAYTGLEESIRTGETAFPAVHGEPVWEYRAKHPDEQAAFDAAMTSRSDAVADAVPAAYDFSRYRTVVDIGGGRGRLLTRILERNPSVSGVLFDQPDVVAGADDLLAASGVAARCKVVGGNFFESVPAGDAMVLKSVIHDWADAESIEILRTCRRALPADGRVLLVEQLLDRSPDPVSTAFSDLNMLIMTGGRERTTDQYDALFAAAGLSLSDVVPTAGQSFIIEATLRHQA</sequence>
<dbReference type="Gene3D" id="3.40.50.150">
    <property type="entry name" value="Vaccinia Virus protein VP39"/>
    <property type="match status" value="1"/>
</dbReference>
<feature type="domain" description="O-methyltransferase dimerisation" evidence="6">
    <location>
        <begin position="9"/>
        <end position="80"/>
    </location>
</feature>
<keyword evidence="2" id="KW-0808">Transferase</keyword>
<dbReference type="PANTHER" id="PTHR43712">
    <property type="entry name" value="PUTATIVE (AFU_ORTHOLOGUE AFUA_4G14580)-RELATED"/>
    <property type="match status" value="1"/>
</dbReference>
<name>A0A4Q7X700_9ACTN</name>
<dbReference type="InterPro" id="IPR029063">
    <property type="entry name" value="SAM-dependent_MTases_sf"/>
</dbReference>